<dbReference type="PROSITE" id="PS50206">
    <property type="entry name" value="RHODANESE_3"/>
    <property type="match status" value="1"/>
</dbReference>
<dbReference type="InterPro" id="IPR001763">
    <property type="entry name" value="Rhodanese-like_dom"/>
</dbReference>
<dbReference type="RefSeq" id="WP_012636846.1">
    <property type="nucleotide sequence ID" value="NC_011901.1"/>
</dbReference>
<dbReference type="Pfam" id="PF00581">
    <property type="entry name" value="Rhodanese"/>
    <property type="match status" value="1"/>
</dbReference>
<dbReference type="PANTHER" id="PTHR43031">
    <property type="entry name" value="FAD-DEPENDENT OXIDOREDUCTASE"/>
    <property type="match status" value="1"/>
</dbReference>
<protein>
    <submittedName>
        <fullName evidence="2">Rhodanese domain protein</fullName>
    </submittedName>
</protein>
<evidence type="ECO:0000313" key="3">
    <source>
        <dbReference type="Proteomes" id="UP000002383"/>
    </source>
</evidence>
<proteinExistence type="predicted"/>
<dbReference type="CDD" id="cd00158">
    <property type="entry name" value="RHOD"/>
    <property type="match status" value="1"/>
</dbReference>
<dbReference type="STRING" id="396588.Tgr7_0258"/>
<reference evidence="2 3" key="1">
    <citation type="journal article" date="2011" name="Stand. Genomic Sci.">
        <title>Complete genome sequence of 'Thioalkalivibrio sulfidophilus' HL-EbGr7.</title>
        <authorList>
            <person name="Muyzer G."/>
            <person name="Sorokin D.Y."/>
            <person name="Mavromatis K."/>
            <person name="Lapidus A."/>
            <person name="Clum A."/>
            <person name="Ivanova N."/>
            <person name="Pati A."/>
            <person name="d'Haeseleer P."/>
            <person name="Woyke T."/>
            <person name="Kyrpides N.C."/>
        </authorList>
    </citation>
    <scope>NUCLEOTIDE SEQUENCE [LARGE SCALE GENOMIC DNA]</scope>
    <source>
        <strain evidence="2 3">HL-EbGR7</strain>
    </source>
</reference>
<dbReference type="SMART" id="SM00450">
    <property type="entry name" value="RHOD"/>
    <property type="match status" value="1"/>
</dbReference>
<dbReference type="eggNOG" id="COG0607">
    <property type="taxonomic scope" value="Bacteria"/>
</dbReference>
<dbReference type="Proteomes" id="UP000002383">
    <property type="component" value="Chromosome"/>
</dbReference>
<dbReference type="AlphaFoldDB" id="B8GU74"/>
<dbReference type="PANTHER" id="PTHR43031:SF1">
    <property type="entry name" value="PYRIDINE NUCLEOTIDE-DISULPHIDE OXIDOREDUCTASE"/>
    <property type="match status" value="1"/>
</dbReference>
<dbReference type="Gene3D" id="3.40.250.10">
    <property type="entry name" value="Rhodanese-like domain"/>
    <property type="match status" value="1"/>
</dbReference>
<dbReference type="OrthoDB" id="9791096at2"/>
<evidence type="ECO:0000313" key="2">
    <source>
        <dbReference type="EMBL" id="ACL71357.1"/>
    </source>
</evidence>
<dbReference type="InterPro" id="IPR036873">
    <property type="entry name" value="Rhodanese-like_dom_sf"/>
</dbReference>
<accession>B8GU74</accession>
<feature type="domain" description="Rhodanese" evidence="1">
    <location>
        <begin position="30"/>
        <end position="120"/>
    </location>
</feature>
<dbReference type="KEGG" id="tgr:Tgr7_0258"/>
<sequence>MKHSEEFLRLANEARERIQEVDPAQVDEKRGAGAVVIDVRDREEYEQGHMEGATNVSRGTLEMRISEVVPDKDAPIICYCSGGNRGALAADTLQRMGYRNAVSIAGGLKAYMDALARKSSSQDS</sequence>
<name>B8GU74_THISH</name>
<organism evidence="2 3">
    <name type="scientific">Thioalkalivibrio sulfidiphilus (strain HL-EbGR7)</name>
    <dbReference type="NCBI Taxonomy" id="396588"/>
    <lineage>
        <taxon>Bacteria</taxon>
        <taxon>Pseudomonadati</taxon>
        <taxon>Pseudomonadota</taxon>
        <taxon>Gammaproteobacteria</taxon>
        <taxon>Chromatiales</taxon>
        <taxon>Ectothiorhodospiraceae</taxon>
        <taxon>Thioalkalivibrio</taxon>
    </lineage>
</organism>
<dbReference type="EMBL" id="CP001339">
    <property type="protein sequence ID" value="ACL71357.1"/>
    <property type="molecule type" value="Genomic_DNA"/>
</dbReference>
<dbReference type="InterPro" id="IPR050229">
    <property type="entry name" value="GlpE_sulfurtransferase"/>
</dbReference>
<evidence type="ECO:0000259" key="1">
    <source>
        <dbReference type="PROSITE" id="PS50206"/>
    </source>
</evidence>
<gene>
    <name evidence="2" type="ordered locus">Tgr7_0258</name>
</gene>
<keyword evidence="3" id="KW-1185">Reference proteome</keyword>
<dbReference type="SUPFAM" id="SSF52821">
    <property type="entry name" value="Rhodanese/Cell cycle control phosphatase"/>
    <property type="match status" value="1"/>
</dbReference>
<dbReference type="HOGENOM" id="CLU_089574_6_2_6"/>